<reference evidence="1" key="1">
    <citation type="submission" date="2019-12" db="EMBL/GenBank/DDBJ databases">
        <title>Genome sequencing and annotation of Brassica cretica.</title>
        <authorList>
            <person name="Studholme D.J."/>
            <person name="Sarris P.F."/>
        </authorList>
    </citation>
    <scope>NUCLEOTIDE SEQUENCE</scope>
    <source>
        <strain evidence="1">PFS-001/15</strain>
        <tissue evidence="1">Leaf</tissue>
    </source>
</reference>
<protein>
    <submittedName>
        <fullName evidence="1">Uncharacterized protein</fullName>
    </submittedName>
</protein>
<dbReference type="Proteomes" id="UP000712281">
    <property type="component" value="Unassembled WGS sequence"/>
</dbReference>
<accession>A0A8S9FXP9</accession>
<dbReference type="Gene3D" id="3.30.40.100">
    <property type="match status" value="1"/>
</dbReference>
<dbReference type="AlphaFoldDB" id="A0A8S9FXP9"/>
<sequence>MKDDGSSSTQEVEGGVELNIPRNEMLELPMKSVPGALVGLGKGAFPPVMFVSSSICLLLVMELGRKDRLDRSYALMCFGQESDALECFEYAVLPDSATDCDSSDAEASQKDTDSRLFVISQEGNQQSYEFLSPIVLIDIALSVLVLIGNHILQIRAPRSEVQTNKWECFCSVFWDPLHADCAVPQELETDEIMQQLKYINMLRPRSDAKTRKIGPKGRSGSQK</sequence>
<evidence type="ECO:0000313" key="1">
    <source>
        <dbReference type="EMBL" id="KAF2535512.1"/>
    </source>
</evidence>
<evidence type="ECO:0000313" key="2">
    <source>
        <dbReference type="Proteomes" id="UP000712281"/>
    </source>
</evidence>
<comment type="caution">
    <text evidence="1">The sequence shown here is derived from an EMBL/GenBank/DDBJ whole genome shotgun (WGS) entry which is preliminary data.</text>
</comment>
<name>A0A8S9FXP9_BRACR</name>
<gene>
    <name evidence="1" type="ORF">F2Q68_00019310</name>
</gene>
<dbReference type="EMBL" id="QGKW02002228">
    <property type="protein sequence ID" value="KAF2535512.1"/>
    <property type="molecule type" value="Genomic_DNA"/>
</dbReference>
<organism evidence="1 2">
    <name type="scientific">Brassica cretica</name>
    <name type="common">Mustard</name>
    <dbReference type="NCBI Taxonomy" id="69181"/>
    <lineage>
        <taxon>Eukaryota</taxon>
        <taxon>Viridiplantae</taxon>
        <taxon>Streptophyta</taxon>
        <taxon>Embryophyta</taxon>
        <taxon>Tracheophyta</taxon>
        <taxon>Spermatophyta</taxon>
        <taxon>Magnoliopsida</taxon>
        <taxon>eudicotyledons</taxon>
        <taxon>Gunneridae</taxon>
        <taxon>Pentapetalae</taxon>
        <taxon>rosids</taxon>
        <taxon>malvids</taxon>
        <taxon>Brassicales</taxon>
        <taxon>Brassicaceae</taxon>
        <taxon>Brassiceae</taxon>
        <taxon>Brassica</taxon>
    </lineage>
</organism>
<proteinExistence type="predicted"/>